<proteinExistence type="predicted"/>
<dbReference type="EMBL" id="KB726990">
    <property type="protein sequence ID" value="EMT65382.1"/>
    <property type="molecule type" value="Genomic_DNA"/>
</dbReference>
<gene>
    <name evidence="2" type="ORF">FOC4_g10011365</name>
</gene>
<dbReference type="Proteomes" id="UP000016929">
    <property type="component" value="Unassembled WGS sequence"/>
</dbReference>
<dbReference type="OrthoDB" id="2157641at2759"/>
<feature type="compositionally biased region" description="Acidic residues" evidence="1">
    <location>
        <begin position="66"/>
        <end position="84"/>
    </location>
</feature>
<reference evidence="3" key="1">
    <citation type="submission" date="2012-09" db="EMBL/GenBank/DDBJ databases">
        <title>Genome sequencing and comparative transcriptomics of race 1 and race 4 of banana pathogen: Fusarium oxysporum f. sp. cubense.</title>
        <authorList>
            <person name="Fang X."/>
            <person name="Huang J."/>
        </authorList>
    </citation>
    <scope>NUCLEOTIDE SEQUENCE [LARGE SCALE GENOMIC DNA]</scope>
    <source>
        <strain evidence="3">race 4</strain>
    </source>
</reference>
<organism evidence="2 3">
    <name type="scientific">Fusarium oxysporum f. sp. cubense (strain race 4)</name>
    <name type="common">Panama disease fungus</name>
    <dbReference type="NCBI Taxonomy" id="2502994"/>
    <lineage>
        <taxon>Eukaryota</taxon>
        <taxon>Fungi</taxon>
        <taxon>Dikarya</taxon>
        <taxon>Ascomycota</taxon>
        <taxon>Pezizomycotina</taxon>
        <taxon>Sordariomycetes</taxon>
        <taxon>Hypocreomycetidae</taxon>
        <taxon>Hypocreales</taxon>
        <taxon>Nectriaceae</taxon>
        <taxon>Fusarium</taxon>
        <taxon>Fusarium oxysporum species complex</taxon>
    </lineage>
</organism>
<evidence type="ECO:0000256" key="1">
    <source>
        <dbReference type="SAM" id="MobiDB-lite"/>
    </source>
</evidence>
<dbReference type="STRING" id="1229665.N1RMN4"/>
<dbReference type="HOGENOM" id="CLU_2527494_0_0_1"/>
<feature type="region of interest" description="Disordered" evidence="1">
    <location>
        <begin position="61"/>
        <end position="84"/>
    </location>
</feature>
<name>N1RMN4_FUSC4</name>
<evidence type="ECO:0000313" key="2">
    <source>
        <dbReference type="EMBL" id="EMT65382.1"/>
    </source>
</evidence>
<evidence type="ECO:0000313" key="3">
    <source>
        <dbReference type="Proteomes" id="UP000016929"/>
    </source>
</evidence>
<reference evidence="3" key="2">
    <citation type="journal article" date="2014" name="PLoS ONE">
        <title>Genome and Transcriptome Analysis of the Fungal Pathogen Fusarium oxysporum f. sp. cubense Causing Banana Vascular Wilt Disease.</title>
        <authorList>
            <person name="Guo L."/>
            <person name="Han L."/>
            <person name="Yang L."/>
            <person name="Zeng H."/>
            <person name="Fan D."/>
            <person name="Zhu Y."/>
            <person name="Feng Y."/>
            <person name="Wang G."/>
            <person name="Peng C."/>
            <person name="Jiang X."/>
            <person name="Zhou D."/>
            <person name="Ni P."/>
            <person name="Liang C."/>
            <person name="Liu L."/>
            <person name="Wang J."/>
            <person name="Mao C."/>
            <person name="Fang X."/>
            <person name="Peng M."/>
            <person name="Huang J."/>
        </authorList>
    </citation>
    <scope>NUCLEOTIDE SEQUENCE [LARGE SCALE GENOMIC DNA]</scope>
    <source>
        <strain evidence="3">race 4</strain>
    </source>
</reference>
<keyword evidence="3" id="KW-1185">Reference proteome</keyword>
<accession>N1RMN4</accession>
<protein>
    <submittedName>
        <fullName evidence="2">Uncharacterized protein</fullName>
    </submittedName>
</protein>
<dbReference type="AlphaFoldDB" id="N1RMN4"/>
<sequence>MLLAFTPRGSNAVKAMANWERKSAYLLREIVKFTTYVDCLRQADSRKQEIYHERDLAQRAARGELSEGDMDVSSDDEGDVTLRP</sequence>